<dbReference type="Proteomes" id="UP000371423">
    <property type="component" value="Unassembled WGS sequence"/>
</dbReference>
<keyword evidence="2" id="KW-1185">Reference proteome</keyword>
<reference evidence="1 2" key="1">
    <citation type="journal article" date="2019" name="Syst. Appl. Microbiol.">
        <title>Polyphasic characterization of two novel Lactobacillus spp. isolated from blown salami packages: Description of Lactobacillus halodurans sp. nov. and Lactobacillus salsicarnum sp. nov.</title>
        <authorList>
            <person name="Schuster J.A."/>
            <person name="Klingl A."/>
            <person name="Vogel R.F."/>
            <person name="Ehrmann M.A."/>
        </authorList>
    </citation>
    <scope>NUCLEOTIDE SEQUENCE [LARGE SCALE GENOMIC DNA]</scope>
    <source>
        <strain evidence="1 2">TMW 1.1920</strain>
    </source>
</reference>
<dbReference type="EMBL" id="VDFO01000001">
    <property type="protein sequence ID" value="MQS96360.1"/>
    <property type="molecule type" value="Genomic_DNA"/>
</dbReference>
<evidence type="ECO:0000313" key="1">
    <source>
        <dbReference type="EMBL" id="MQS96360.1"/>
    </source>
</evidence>
<proteinExistence type="predicted"/>
<name>A0A5P0ZTM9_9LACO</name>
<organism evidence="1 2">
    <name type="scientific">Companilactobacillus halodurans</name>
    <dbReference type="NCBI Taxonomy" id="2584183"/>
    <lineage>
        <taxon>Bacteria</taxon>
        <taxon>Bacillati</taxon>
        <taxon>Bacillota</taxon>
        <taxon>Bacilli</taxon>
        <taxon>Lactobacillales</taxon>
        <taxon>Lactobacillaceae</taxon>
        <taxon>Companilactobacillus</taxon>
    </lineage>
</organism>
<accession>A0A5P0ZTM9</accession>
<sequence>MMKMTDDNLAVYQMRENRYKNKEIAAAMHKELFYIEDIIRQNNRIGKKLYREDDEWQRLNARRNKHRNEALSNGKS</sequence>
<evidence type="ECO:0000313" key="2">
    <source>
        <dbReference type="Proteomes" id="UP000371423"/>
    </source>
</evidence>
<comment type="caution">
    <text evidence="1">The sequence shown here is derived from an EMBL/GenBank/DDBJ whole genome shotgun (WGS) entry which is preliminary data.</text>
</comment>
<gene>
    <name evidence="1" type="ORF">FHL05_00435</name>
</gene>
<dbReference type="AlphaFoldDB" id="A0A5P0ZTM9"/>
<protein>
    <submittedName>
        <fullName evidence="1">Uncharacterized protein</fullName>
    </submittedName>
</protein>